<feature type="domain" description="HTH asnC-type" evidence="4">
    <location>
        <begin position="7"/>
        <end position="68"/>
    </location>
</feature>
<dbReference type="InterPro" id="IPR019888">
    <property type="entry name" value="Tscrpt_reg_AsnC-like"/>
</dbReference>
<dbReference type="RefSeq" id="WP_339588051.1">
    <property type="nucleotide sequence ID" value="NZ_JBBHJZ010000003.1"/>
</dbReference>
<keyword evidence="3" id="KW-0804">Transcription</keyword>
<dbReference type="SUPFAM" id="SSF54909">
    <property type="entry name" value="Dimeric alpha+beta barrel"/>
    <property type="match status" value="1"/>
</dbReference>
<organism evidence="5 6">
    <name type="scientific">Novosphingobium anseongense</name>
    <dbReference type="NCBI Taxonomy" id="3133436"/>
    <lineage>
        <taxon>Bacteria</taxon>
        <taxon>Pseudomonadati</taxon>
        <taxon>Pseudomonadota</taxon>
        <taxon>Alphaproteobacteria</taxon>
        <taxon>Sphingomonadales</taxon>
        <taxon>Sphingomonadaceae</taxon>
        <taxon>Novosphingobium</taxon>
    </lineage>
</organism>
<dbReference type="InterPro" id="IPR019887">
    <property type="entry name" value="Tscrpt_reg_AsnC/Lrp_C"/>
</dbReference>
<dbReference type="InterPro" id="IPR036390">
    <property type="entry name" value="WH_DNA-bd_sf"/>
</dbReference>
<evidence type="ECO:0000256" key="1">
    <source>
        <dbReference type="ARBA" id="ARBA00023015"/>
    </source>
</evidence>
<keyword evidence="6" id="KW-1185">Reference proteome</keyword>
<keyword evidence="1" id="KW-0805">Transcription regulation</keyword>
<sequence length="158" mass="17878">MNNIVKLDPLDRKILMQLQRDAALSNADLAEKVGSTGPSCWRRIRQMEDAGVLKETVRLADPQLLGQSVNVLCEVRMRDYSAECIDAFHAFVQREDRVMECYSMSGEWDYLMRIVASDVSDYEHFLMRVLLKHPSVSGASSHFALSIVKYQTALPVAP</sequence>
<proteinExistence type="predicted"/>
<dbReference type="InterPro" id="IPR011008">
    <property type="entry name" value="Dimeric_a/b-barrel"/>
</dbReference>
<dbReference type="Pfam" id="PF13412">
    <property type="entry name" value="HTH_24"/>
    <property type="match status" value="1"/>
</dbReference>
<dbReference type="PANTHER" id="PTHR30154">
    <property type="entry name" value="LEUCINE-RESPONSIVE REGULATORY PROTEIN"/>
    <property type="match status" value="1"/>
</dbReference>
<keyword evidence="2" id="KW-0238">DNA-binding</keyword>
<evidence type="ECO:0000256" key="2">
    <source>
        <dbReference type="ARBA" id="ARBA00023125"/>
    </source>
</evidence>
<gene>
    <name evidence="5" type="ORF">WG901_15775</name>
</gene>
<dbReference type="Pfam" id="PF01037">
    <property type="entry name" value="AsnC_trans_reg"/>
    <property type="match status" value="1"/>
</dbReference>
<dbReference type="Gene3D" id="1.10.10.10">
    <property type="entry name" value="Winged helix-like DNA-binding domain superfamily/Winged helix DNA-binding domain"/>
    <property type="match status" value="1"/>
</dbReference>
<dbReference type="PRINTS" id="PR00033">
    <property type="entry name" value="HTHASNC"/>
</dbReference>
<dbReference type="InterPro" id="IPR000485">
    <property type="entry name" value="AsnC-type_HTH_dom"/>
</dbReference>
<name>A0ABU8RZK6_9SPHN</name>
<dbReference type="PROSITE" id="PS00519">
    <property type="entry name" value="HTH_ASNC_1"/>
    <property type="match status" value="1"/>
</dbReference>
<dbReference type="Proteomes" id="UP001361239">
    <property type="component" value="Unassembled WGS sequence"/>
</dbReference>
<comment type="caution">
    <text evidence="5">The sequence shown here is derived from an EMBL/GenBank/DDBJ whole genome shotgun (WGS) entry which is preliminary data.</text>
</comment>
<dbReference type="InterPro" id="IPR011991">
    <property type="entry name" value="ArsR-like_HTH"/>
</dbReference>
<accession>A0ABU8RZK6</accession>
<dbReference type="InterPro" id="IPR019885">
    <property type="entry name" value="Tscrpt_reg_HTH_AsnC-type_CS"/>
</dbReference>
<reference evidence="5 6" key="1">
    <citation type="submission" date="2024-03" db="EMBL/GenBank/DDBJ databases">
        <authorList>
            <person name="Jo J.-H."/>
        </authorList>
    </citation>
    <scope>NUCLEOTIDE SEQUENCE [LARGE SCALE GENOMIC DNA]</scope>
    <source>
        <strain evidence="5 6">PS1R-30</strain>
    </source>
</reference>
<evidence type="ECO:0000313" key="6">
    <source>
        <dbReference type="Proteomes" id="UP001361239"/>
    </source>
</evidence>
<dbReference type="EMBL" id="JBBHJZ010000003">
    <property type="protein sequence ID" value="MEJ5978111.1"/>
    <property type="molecule type" value="Genomic_DNA"/>
</dbReference>
<dbReference type="SMART" id="SM00344">
    <property type="entry name" value="HTH_ASNC"/>
    <property type="match status" value="1"/>
</dbReference>
<evidence type="ECO:0000313" key="5">
    <source>
        <dbReference type="EMBL" id="MEJ5978111.1"/>
    </source>
</evidence>
<dbReference type="Gene3D" id="3.30.70.920">
    <property type="match status" value="1"/>
</dbReference>
<protein>
    <submittedName>
        <fullName evidence="5">Lrp/AsnC family transcriptional regulator</fullName>
    </submittedName>
</protein>
<evidence type="ECO:0000256" key="3">
    <source>
        <dbReference type="ARBA" id="ARBA00023163"/>
    </source>
</evidence>
<evidence type="ECO:0000259" key="4">
    <source>
        <dbReference type="PROSITE" id="PS50956"/>
    </source>
</evidence>
<dbReference type="PANTHER" id="PTHR30154:SF34">
    <property type="entry name" value="TRANSCRIPTIONAL REGULATOR AZLB"/>
    <property type="match status" value="1"/>
</dbReference>
<dbReference type="PROSITE" id="PS50956">
    <property type="entry name" value="HTH_ASNC_2"/>
    <property type="match status" value="1"/>
</dbReference>
<dbReference type="SUPFAM" id="SSF46785">
    <property type="entry name" value="Winged helix' DNA-binding domain"/>
    <property type="match status" value="1"/>
</dbReference>
<dbReference type="InterPro" id="IPR036388">
    <property type="entry name" value="WH-like_DNA-bd_sf"/>
</dbReference>
<dbReference type="CDD" id="cd00090">
    <property type="entry name" value="HTH_ARSR"/>
    <property type="match status" value="1"/>
</dbReference>